<evidence type="ECO:0000256" key="3">
    <source>
        <dbReference type="ARBA" id="ARBA00022840"/>
    </source>
</evidence>
<dbReference type="PANTHER" id="PTHR34698:SF2">
    <property type="entry name" value="5-OXOPROLINASE SUBUNIT B"/>
    <property type="match status" value="1"/>
</dbReference>
<dbReference type="GO" id="GO:0005524">
    <property type="term" value="F:ATP binding"/>
    <property type="evidence" value="ECO:0007669"/>
    <property type="project" value="UniProtKB-KW"/>
</dbReference>
<name>A0A158DAW1_9BURK</name>
<protein>
    <submittedName>
        <fullName evidence="5">Allophanate hydrolase</fullName>
    </submittedName>
</protein>
<sequence length="239" mass="25829">MTALIERTLRADERNEEPMKSVEPSPRISLLGTSGLLFEAPGDLDLPTQRRIWALSRKAATWPSVREAVPGVSNLMLTFDRPPRNIDALTSALRDAWAEGQELQLEGKIVELAVEYGGEFGPHMADVVAHTGLSVDEIVALHTAPLYTVYALGSHPGYCYLGGMDPRIATPRRKVPVLGLPGGAVSIGGVQTGVSASTGPSGWNTIGHTSMSFFDPTRDEPALFAPGDMIRFRAERIIR</sequence>
<evidence type="ECO:0000259" key="4">
    <source>
        <dbReference type="SMART" id="SM00796"/>
    </source>
</evidence>
<keyword evidence="1" id="KW-0547">Nucleotide-binding</keyword>
<dbReference type="SMART" id="SM00796">
    <property type="entry name" value="AHS1"/>
    <property type="match status" value="1"/>
</dbReference>
<dbReference type="InterPro" id="IPR029000">
    <property type="entry name" value="Cyclophilin-like_dom_sf"/>
</dbReference>
<dbReference type="Proteomes" id="UP000054978">
    <property type="component" value="Unassembled WGS sequence"/>
</dbReference>
<feature type="domain" description="Carboxyltransferase" evidence="4">
    <location>
        <begin position="26"/>
        <end position="224"/>
    </location>
</feature>
<comment type="caution">
    <text evidence="5">The sequence shown here is derived from an EMBL/GenBank/DDBJ whole genome shotgun (WGS) entry which is preliminary data.</text>
</comment>
<evidence type="ECO:0000313" key="5">
    <source>
        <dbReference type="EMBL" id="SAK91633.1"/>
    </source>
</evidence>
<proteinExistence type="predicted"/>
<dbReference type="NCBIfam" id="TIGR00370">
    <property type="entry name" value="5-oxoprolinase subunit PxpB"/>
    <property type="match status" value="1"/>
</dbReference>
<evidence type="ECO:0000256" key="1">
    <source>
        <dbReference type="ARBA" id="ARBA00022741"/>
    </source>
</evidence>
<dbReference type="AlphaFoldDB" id="A0A158DAW1"/>
<keyword evidence="3" id="KW-0067">ATP-binding</keyword>
<gene>
    <name evidence="5" type="ORF">AWB83_05244</name>
</gene>
<reference evidence="5" key="1">
    <citation type="submission" date="2016-01" db="EMBL/GenBank/DDBJ databases">
        <authorList>
            <person name="Peeters C."/>
        </authorList>
    </citation>
    <scope>NUCLEOTIDE SEQUENCE [LARGE SCALE GENOMIC DNA]</scope>
    <source>
        <strain evidence="5">LMG 29326</strain>
    </source>
</reference>
<dbReference type="Pfam" id="PF02682">
    <property type="entry name" value="CT_C_D"/>
    <property type="match status" value="1"/>
</dbReference>
<evidence type="ECO:0000313" key="6">
    <source>
        <dbReference type="Proteomes" id="UP000054978"/>
    </source>
</evidence>
<keyword evidence="6" id="KW-1185">Reference proteome</keyword>
<dbReference type="InterPro" id="IPR010016">
    <property type="entry name" value="PxpB"/>
</dbReference>
<keyword evidence="2 5" id="KW-0378">Hydrolase</keyword>
<dbReference type="SUPFAM" id="SSF50891">
    <property type="entry name" value="Cyclophilin-like"/>
    <property type="match status" value="1"/>
</dbReference>
<organism evidence="5 6">
    <name type="scientific">Caballeronia ptereochthonis</name>
    <dbReference type="NCBI Taxonomy" id="1777144"/>
    <lineage>
        <taxon>Bacteria</taxon>
        <taxon>Pseudomonadati</taxon>
        <taxon>Pseudomonadota</taxon>
        <taxon>Betaproteobacteria</taxon>
        <taxon>Burkholderiales</taxon>
        <taxon>Burkholderiaceae</taxon>
        <taxon>Caballeronia</taxon>
    </lineage>
</organism>
<dbReference type="EMBL" id="FCOB02000028">
    <property type="protein sequence ID" value="SAK91633.1"/>
    <property type="molecule type" value="Genomic_DNA"/>
</dbReference>
<dbReference type="GO" id="GO:0016787">
    <property type="term" value="F:hydrolase activity"/>
    <property type="evidence" value="ECO:0007669"/>
    <property type="project" value="UniProtKB-KW"/>
</dbReference>
<dbReference type="InterPro" id="IPR003833">
    <property type="entry name" value="CT_C_D"/>
</dbReference>
<dbReference type="Gene3D" id="2.40.100.10">
    <property type="entry name" value="Cyclophilin-like"/>
    <property type="match status" value="1"/>
</dbReference>
<evidence type="ECO:0000256" key="2">
    <source>
        <dbReference type="ARBA" id="ARBA00022801"/>
    </source>
</evidence>
<accession>A0A158DAW1</accession>
<dbReference type="PANTHER" id="PTHR34698">
    <property type="entry name" value="5-OXOPROLINASE SUBUNIT B"/>
    <property type="match status" value="1"/>
</dbReference>
<dbReference type="SUPFAM" id="SSF160467">
    <property type="entry name" value="PH0987 N-terminal domain-like"/>
    <property type="match status" value="1"/>
</dbReference>
<dbReference type="STRING" id="1777144.AWB83_05244"/>